<comment type="similarity">
    <text evidence="1">Belongs to the carbon-nitrogen hydrolase superfamily. NIT1/NIT2 family.</text>
</comment>
<keyword evidence="4" id="KW-1185">Reference proteome</keyword>
<dbReference type="RefSeq" id="WP_108995411.1">
    <property type="nucleotide sequence ID" value="NZ_BDQX01000381.1"/>
</dbReference>
<evidence type="ECO:0000313" key="4">
    <source>
        <dbReference type="Proteomes" id="UP000245202"/>
    </source>
</evidence>
<dbReference type="SUPFAM" id="SSF56317">
    <property type="entry name" value="Carbon-nitrogen hydrolase"/>
    <property type="match status" value="1"/>
</dbReference>
<dbReference type="GO" id="GO:0016787">
    <property type="term" value="F:hydrolase activity"/>
    <property type="evidence" value="ECO:0007669"/>
    <property type="project" value="UniProtKB-KW"/>
</dbReference>
<evidence type="ECO:0000256" key="1">
    <source>
        <dbReference type="ARBA" id="ARBA00010613"/>
    </source>
</evidence>
<reference evidence="3 4" key="1">
    <citation type="submission" date="2017-08" db="EMBL/GenBank/DDBJ databases">
        <title>Substantial Increase in Enzyme Production by Combined Drug-Resistance Mutations in Paenibacillus agaridevorans.</title>
        <authorList>
            <person name="Tanaka Y."/>
            <person name="Funane K."/>
            <person name="Hosaka T."/>
            <person name="Shiwa Y."/>
            <person name="Fujita N."/>
            <person name="Miyazaki T."/>
            <person name="Yoshikawa H."/>
            <person name="Murakami K."/>
            <person name="Kasahara K."/>
            <person name="Inaoka T."/>
            <person name="Hiraga Y."/>
            <person name="Ochi K."/>
        </authorList>
    </citation>
    <scope>NUCLEOTIDE SEQUENCE [LARGE SCALE GENOMIC DNA]</scope>
    <source>
        <strain evidence="3 4">T-3040</strain>
    </source>
</reference>
<evidence type="ECO:0000313" key="3">
    <source>
        <dbReference type="EMBL" id="GBG11036.1"/>
    </source>
</evidence>
<sequence>MARYVKISTCNFNYCAIVPEQGIESAIQAVTAFLENKIQQVLPDQPDLIVLPECCDMPAGYGGERLKAYYRQRADRILDSLSAIAKRNRCYIAYPSIRYLDDGTWRNSVRLIDREGKVTGTYNKNHPVIVEMEQDGIVCGSEAPIFECDFGRVAIAICFDLNFAPLRERYANEQPDLILFPSMFHGGFMQQYWAYACRSYFVGAIAGNLPSAILSPVGQLLHSTSSYYDYVTGTVNLDAVVVHLDLNRPRLEKMKQKYGSKAKIMDPGYVGSVLVSSETTEFTANDLVEEFELEKLDNYFSRSLAYHRNT</sequence>
<name>A0A2R5EWF8_9BACL</name>
<dbReference type="CDD" id="cd07197">
    <property type="entry name" value="nitrilase"/>
    <property type="match status" value="1"/>
</dbReference>
<keyword evidence="3" id="KW-0378">Hydrolase</keyword>
<dbReference type="AlphaFoldDB" id="A0A2R5EWF8"/>
<dbReference type="EMBL" id="BDQX01000381">
    <property type="protein sequence ID" value="GBG11036.1"/>
    <property type="molecule type" value="Genomic_DNA"/>
</dbReference>
<feature type="domain" description="CN hydrolase" evidence="2">
    <location>
        <begin position="5"/>
        <end position="237"/>
    </location>
</feature>
<dbReference type="Pfam" id="PF00795">
    <property type="entry name" value="CN_hydrolase"/>
    <property type="match status" value="1"/>
</dbReference>
<proteinExistence type="inferred from homology"/>
<dbReference type="Proteomes" id="UP000245202">
    <property type="component" value="Unassembled WGS sequence"/>
</dbReference>
<gene>
    <name evidence="3" type="ORF">PAT3040_05815</name>
</gene>
<dbReference type="PROSITE" id="PS50263">
    <property type="entry name" value="CN_HYDROLASE"/>
    <property type="match status" value="1"/>
</dbReference>
<protein>
    <submittedName>
        <fullName evidence="3">Carbon-nitrogen hydrolase family protein</fullName>
    </submittedName>
</protein>
<dbReference type="InterPro" id="IPR036526">
    <property type="entry name" value="C-N_Hydrolase_sf"/>
</dbReference>
<dbReference type="PANTHER" id="PTHR23088:SF27">
    <property type="entry name" value="DEAMINATED GLUTATHIONE AMIDASE"/>
    <property type="match status" value="1"/>
</dbReference>
<evidence type="ECO:0000259" key="2">
    <source>
        <dbReference type="PROSITE" id="PS50263"/>
    </source>
</evidence>
<dbReference type="InterPro" id="IPR003010">
    <property type="entry name" value="C-N_Hydrolase"/>
</dbReference>
<accession>A0A2R5EWF8</accession>
<dbReference type="Gene3D" id="3.60.110.10">
    <property type="entry name" value="Carbon-nitrogen hydrolase"/>
    <property type="match status" value="1"/>
</dbReference>
<dbReference type="PANTHER" id="PTHR23088">
    <property type="entry name" value="NITRILASE-RELATED"/>
    <property type="match status" value="1"/>
</dbReference>
<organism evidence="3 4">
    <name type="scientific">Paenibacillus agaridevorans</name>
    <dbReference type="NCBI Taxonomy" id="171404"/>
    <lineage>
        <taxon>Bacteria</taxon>
        <taxon>Bacillati</taxon>
        <taxon>Bacillota</taxon>
        <taxon>Bacilli</taxon>
        <taxon>Bacillales</taxon>
        <taxon>Paenibacillaceae</taxon>
        <taxon>Paenibacillus</taxon>
    </lineage>
</organism>
<comment type="caution">
    <text evidence="3">The sequence shown here is derived from an EMBL/GenBank/DDBJ whole genome shotgun (WGS) entry which is preliminary data.</text>
</comment>